<protein>
    <recommendedName>
        <fullName evidence="8">Protein-serine/threonine kinase</fullName>
        <ecNumber evidence="8">2.7.11.-</ecNumber>
    </recommendedName>
</protein>
<dbReference type="Pfam" id="PF02518">
    <property type="entry name" value="HATPase_c"/>
    <property type="match status" value="1"/>
</dbReference>
<dbReference type="InterPro" id="IPR036890">
    <property type="entry name" value="HATPase_C_sf"/>
</dbReference>
<dbReference type="InterPro" id="IPR039028">
    <property type="entry name" value="BCKD/PDK"/>
</dbReference>
<dbReference type="EMBL" id="JAQMWT010000524">
    <property type="protein sequence ID" value="KAJ8600356.1"/>
    <property type="molecule type" value="Genomic_DNA"/>
</dbReference>
<reference evidence="10" key="1">
    <citation type="submission" date="2023-01" db="EMBL/GenBank/DDBJ databases">
        <title>Metagenome sequencing of chrysophaentin producing Chrysophaeum taylorii.</title>
        <authorList>
            <person name="Davison J."/>
            <person name="Bewley C."/>
        </authorList>
    </citation>
    <scope>NUCLEOTIDE SEQUENCE</scope>
    <source>
        <strain evidence="10">NIES-1699</strain>
    </source>
</reference>
<keyword evidence="5 8" id="KW-0067">ATP-binding</keyword>
<dbReference type="GO" id="GO:0005759">
    <property type="term" value="C:mitochondrial matrix"/>
    <property type="evidence" value="ECO:0007669"/>
    <property type="project" value="UniProtKB-SubCell"/>
</dbReference>
<dbReference type="InterPro" id="IPR036784">
    <property type="entry name" value="AK/P_DHK_N_sf"/>
</dbReference>
<sequence>MIHRRFLGTSSDVVTRLSRQRQTGVSLRGLLAAGREHLRQLPEVSPTPMLLTVAAFLHRELPIRLARRVAELDRLPSLYAMPSVKLVREWYAQSAIEIFESERPVDPLSEERFARLIDAIYERHAAVLITMAKGAHELRSSMKERFAFELDLQIHQFLDSFYTSRIGIRVIIGQYLALRQCTPQSTRIGLLDTQVVPAQVAVDAVDQATMLCERQFGVAPEVELHGRLDLAFSYVPDHLYYIMLELLKNSMRATVEQHAKLVGEVDHKTLAPVKVVVADGEENEDVALKVSDEGGGIARSHMPRVWSYLFTTASHEVQERGFLDTNSRSSDFGGAPLAGLGYGLPISRAYARYFGGDVTLMSMEGYGTDAYVYLSRLGDHDEPLP</sequence>
<evidence type="ECO:0000256" key="3">
    <source>
        <dbReference type="ARBA" id="ARBA00022741"/>
    </source>
</evidence>
<dbReference type="CDD" id="cd16929">
    <property type="entry name" value="HATPase_PDK-like"/>
    <property type="match status" value="1"/>
</dbReference>
<comment type="catalytic activity">
    <reaction evidence="7">
        <text>L-seryl-[pyruvate dehydrogenase E1 alpha subunit] + ATP = O-phospho-L-seryl-[pyruvate dehydrogenase E1 alpha subunit] + ADP + H(+)</text>
        <dbReference type="Rhea" id="RHEA:23052"/>
        <dbReference type="Rhea" id="RHEA-COMP:13689"/>
        <dbReference type="Rhea" id="RHEA-COMP:13690"/>
        <dbReference type="ChEBI" id="CHEBI:15378"/>
        <dbReference type="ChEBI" id="CHEBI:29999"/>
        <dbReference type="ChEBI" id="CHEBI:30616"/>
        <dbReference type="ChEBI" id="CHEBI:83421"/>
        <dbReference type="ChEBI" id="CHEBI:456216"/>
        <dbReference type="EC" id="2.7.11.2"/>
    </reaction>
</comment>
<dbReference type="GO" id="GO:0005524">
    <property type="term" value="F:ATP binding"/>
    <property type="evidence" value="ECO:0007669"/>
    <property type="project" value="UniProtKB-UniRule"/>
</dbReference>
<dbReference type="Gene3D" id="3.30.565.10">
    <property type="entry name" value="Histidine kinase-like ATPase, C-terminal domain"/>
    <property type="match status" value="1"/>
</dbReference>
<dbReference type="SUPFAM" id="SSF69012">
    <property type="entry name" value="alpha-ketoacid dehydrogenase kinase, N-terminal domain"/>
    <property type="match status" value="1"/>
</dbReference>
<keyword evidence="2 8" id="KW-0808">Transferase</keyword>
<evidence type="ECO:0000256" key="5">
    <source>
        <dbReference type="ARBA" id="ARBA00022840"/>
    </source>
</evidence>
<dbReference type="InterPro" id="IPR004358">
    <property type="entry name" value="Sig_transdc_His_kin-like_C"/>
</dbReference>
<dbReference type="AlphaFoldDB" id="A0AAD7U8N6"/>
<dbReference type="GO" id="GO:0010906">
    <property type="term" value="P:regulation of glucose metabolic process"/>
    <property type="evidence" value="ECO:0007669"/>
    <property type="project" value="TreeGrafter"/>
</dbReference>
<keyword evidence="6 8" id="KW-0496">Mitochondrion</keyword>
<dbReference type="InterPro" id="IPR005467">
    <property type="entry name" value="His_kinase_dom"/>
</dbReference>
<dbReference type="PROSITE" id="PS50109">
    <property type="entry name" value="HIS_KIN"/>
    <property type="match status" value="1"/>
</dbReference>
<evidence type="ECO:0000313" key="10">
    <source>
        <dbReference type="EMBL" id="KAJ8600356.1"/>
    </source>
</evidence>
<dbReference type="Gene3D" id="1.20.140.20">
    <property type="entry name" value="Alpha-ketoacid/pyruvate dehydrogenase kinase, N-terminal domain"/>
    <property type="match status" value="1"/>
</dbReference>
<comment type="caution">
    <text evidence="10">The sequence shown here is derived from an EMBL/GenBank/DDBJ whole genome shotgun (WGS) entry which is preliminary data.</text>
</comment>
<dbReference type="GO" id="GO:0004740">
    <property type="term" value="F:pyruvate dehydrogenase (acetyl-transferring) kinase activity"/>
    <property type="evidence" value="ECO:0007669"/>
    <property type="project" value="UniProtKB-EC"/>
</dbReference>
<keyword evidence="4 8" id="KW-0418">Kinase</keyword>
<dbReference type="SMART" id="SM00387">
    <property type="entry name" value="HATPase_c"/>
    <property type="match status" value="1"/>
</dbReference>
<evidence type="ECO:0000313" key="11">
    <source>
        <dbReference type="Proteomes" id="UP001230188"/>
    </source>
</evidence>
<dbReference type="PRINTS" id="PR00344">
    <property type="entry name" value="BCTRLSENSOR"/>
</dbReference>
<dbReference type="InterPro" id="IPR018955">
    <property type="entry name" value="BCDHK/PDK_N"/>
</dbReference>
<organism evidence="10 11">
    <name type="scientific">Chrysophaeum taylorii</name>
    <dbReference type="NCBI Taxonomy" id="2483200"/>
    <lineage>
        <taxon>Eukaryota</taxon>
        <taxon>Sar</taxon>
        <taxon>Stramenopiles</taxon>
        <taxon>Ochrophyta</taxon>
        <taxon>Pelagophyceae</taxon>
        <taxon>Pelagomonadales</taxon>
        <taxon>Pelagomonadaceae</taxon>
        <taxon>Chrysophaeum</taxon>
    </lineage>
</organism>
<name>A0AAD7U8N6_9STRA</name>
<keyword evidence="3 8" id="KW-0547">Nucleotide-binding</keyword>
<comment type="similarity">
    <text evidence="1 8">Belongs to the PDK/BCKDK protein kinase family.</text>
</comment>
<evidence type="ECO:0000256" key="2">
    <source>
        <dbReference type="ARBA" id="ARBA00022679"/>
    </source>
</evidence>
<evidence type="ECO:0000256" key="8">
    <source>
        <dbReference type="RuleBase" id="RU366032"/>
    </source>
</evidence>
<dbReference type="PANTHER" id="PTHR11947">
    <property type="entry name" value="PYRUVATE DEHYDROGENASE KINASE"/>
    <property type="match status" value="1"/>
</dbReference>
<dbReference type="PANTHER" id="PTHR11947:SF3">
    <property type="entry name" value="[PYRUVATE DEHYDROGENASE (ACETYL-TRANSFERRING)] KINASE, MITOCHONDRIAL"/>
    <property type="match status" value="1"/>
</dbReference>
<feature type="domain" description="Histidine kinase" evidence="9">
    <location>
        <begin position="236"/>
        <end position="378"/>
    </location>
</feature>
<evidence type="ECO:0000256" key="1">
    <source>
        <dbReference type="ARBA" id="ARBA00006155"/>
    </source>
</evidence>
<dbReference type="EC" id="2.7.11.-" evidence="8"/>
<gene>
    <name evidence="10" type="ORF">CTAYLR_000686</name>
</gene>
<accession>A0AAD7U8N6</accession>
<evidence type="ECO:0000256" key="6">
    <source>
        <dbReference type="ARBA" id="ARBA00023128"/>
    </source>
</evidence>
<dbReference type="Proteomes" id="UP001230188">
    <property type="component" value="Unassembled WGS sequence"/>
</dbReference>
<evidence type="ECO:0000259" key="9">
    <source>
        <dbReference type="PROSITE" id="PS50109"/>
    </source>
</evidence>
<evidence type="ECO:0000256" key="4">
    <source>
        <dbReference type="ARBA" id="ARBA00022777"/>
    </source>
</evidence>
<dbReference type="InterPro" id="IPR003594">
    <property type="entry name" value="HATPase_dom"/>
</dbReference>
<proteinExistence type="inferred from homology"/>
<keyword evidence="11" id="KW-1185">Reference proteome</keyword>
<evidence type="ECO:0000256" key="7">
    <source>
        <dbReference type="ARBA" id="ARBA00048201"/>
    </source>
</evidence>
<dbReference type="Pfam" id="PF10436">
    <property type="entry name" value="BCDHK_Adom3"/>
    <property type="match status" value="1"/>
</dbReference>
<dbReference type="SUPFAM" id="SSF55874">
    <property type="entry name" value="ATPase domain of HSP90 chaperone/DNA topoisomerase II/histidine kinase"/>
    <property type="match status" value="1"/>
</dbReference>
<comment type="subcellular location">
    <subcellularLocation>
        <location evidence="8">Mitochondrion matrix</location>
    </subcellularLocation>
</comment>